<feature type="compositionally biased region" description="Basic and acidic residues" evidence="1">
    <location>
        <begin position="9"/>
        <end position="23"/>
    </location>
</feature>
<dbReference type="EMBL" id="BMNT01000017">
    <property type="protein sequence ID" value="GGK88946.1"/>
    <property type="molecule type" value="Genomic_DNA"/>
</dbReference>
<keyword evidence="3" id="KW-1185">Reference proteome</keyword>
<feature type="region of interest" description="Disordered" evidence="1">
    <location>
        <begin position="1"/>
        <end position="23"/>
    </location>
</feature>
<reference evidence="2" key="2">
    <citation type="submission" date="2020-09" db="EMBL/GenBank/DDBJ databases">
        <authorList>
            <person name="Sun Q."/>
            <person name="Ohkuma M."/>
        </authorList>
    </citation>
    <scope>NUCLEOTIDE SEQUENCE</scope>
    <source>
        <strain evidence="2">JCM 13064</strain>
    </source>
</reference>
<name>A0A917VJY8_9ACTN</name>
<proteinExistence type="predicted"/>
<dbReference type="Proteomes" id="UP000645217">
    <property type="component" value="Unassembled WGS sequence"/>
</dbReference>
<dbReference type="RefSeq" id="WP_189164029.1">
    <property type="nucleotide sequence ID" value="NZ_BMNT01000017.1"/>
</dbReference>
<evidence type="ECO:0000256" key="1">
    <source>
        <dbReference type="SAM" id="MobiDB-lite"/>
    </source>
</evidence>
<gene>
    <name evidence="2" type="ORF">GCM10007964_34550</name>
</gene>
<protein>
    <submittedName>
        <fullName evidence="2">Uncharacterized protein</fullName>
    </submittedName>
</protein>
<reference evidence="2" key="1">
    <citation type="journal article" date="2014" name="Int. J. Syst. Evol. Microbiol.">
        <title>Complete genome sequence of Corynebacterium casei LMG S-19264T (=DSM 44701T), isolated from a smear-ripened cheese.</title>
        <authorList>
            <consortium name="US DOE Joint Genome Institute (JGI-PGF)"/>
            <person name="Walter F."/>
            <person name="Albersmeier A."/>
            <person name="Kalinowski J."/>
            <person name="Ruckert C."/>
        </authorList>
    </citation>
    <scope>NUCLEOTIDE SEQUENCE</scope>
    <source>
        <strain evidence="2">JCM 13064</strain>
    </source>
</reference>
<evidence type="ECO:0000313" key="2">
    <source>
        <dbReference type="EMBL" id="GGK88946.1"/>
    </source>
</evidence>
<dbReference type="AlphaFoldDB" id="A0A917VJY8"/>
<accession>A0A917VJY8</accession>
<comment type="caution">
    <text evidence="2">The sequence shown here is derived from an EMBL/GenBank/DDBJ whole genome shotgun (WGS) entry which is preliminary data.</text>
</comment>
<organism evidence="2 3">
    <name type="scientific">Sphaerisporangium melleum</name>
    <dbReference type="NCBI Taxonomy" id="321316"/>
    <lineage>
        <taxon>Bacteria</taxon>
        <taxon>Bacillati</taxon>
        <taxon>Actinomycetota</taxon>
        <taxon>Actinomycetes</taxon>
        <taxon>Streptosporangiales</taxon>
        <taxon>Streptosporangiaceae</taxon>
        <taxon>Sphaerisporangium</taxon>
    </lineage>
</organism>
<evidence type="ECO:0000313" key="3">
    <source>
        <dbReference type="Proteomes" id="UP000645217"/>
    </source>
</evidence>
<sequence length="89" mass="10295">MRTGRHARGRSEEPPARQREWEPRARALDAVEPAWTVFYGVWSRRYFAIATWRANEPILVDARDPGELRSLMREAERTDIGKSAPFVAV</sequence>